<evidence type="ECO:0000313" key="1">
    <source>
        <dbReference type="EMBL" id="DAD74037.1"/>
    </source>
</evidence>
<sequence>MSNSFERFRRTNQQRLEANKKLNSQFIIKGYPSIEITNANAEKQLACVVNKQEKDLAYIYTLINQPLTIGSI</sequence>
<accession>A0A8S5LVF3</accession>
<name>A0A8S5LVF3_9CAUD</name>
<proteinExistence type="predicted"/>
<organism evidence="1">
    <name type="scientific">Siphoviridae sp. ctkzC12</name>
    <dbReference type="NCBI Taxonomy" id="2826446"/>
    <lineage>
        <taxon>Viruses</taxon>
        <taxon>Duplodnaviria</taxon>
        <taxon>Heunggongvirae</taxon>
        <taxon>Uroviricota</taxon>
        <taxon>Caudoviricetes</taxon>
    </lineage>
</organism>
<dbReference type="EMBL" id="BK014750">
    <property type="protein sequence ID" value="DAD74037.1"/>
    <property type="molecule type" value="Genomic_DNA"/>
</dbReference>
<protein>
    <submittedName>
        <fullName evidence="1">Uncharacterized protein</fullName>
    </submittedName>
</protein>
<reference evidence="1" key="1">
    <citation type="journal article" date="2021" name="Proc. Natl. Acad. Sci. U.S.A.">
        <title>A Catalog of Tens of Thousands of Viruses from Human Metagenomes Reveals Hidden Associations with Chronic Diseases.</title>
        <authorList>
            <person name="Tisza M.J."/>
            <person name="Buck C.B."/>
        </authorList>
    </citation>
    <scope>NUCLEOTIDE SEQUENCE</scope>
    <source>
        <strain evidence="1">CtkzC12</strain>
    </source>
</reference>